<keyword evidence="1" id="KW-0472">Membrane</keyword>
<protein>
    <submittedName>
        <fullName evidence="2">Uncharacterized protein</fullName>
    </submittedName>
</protein>
<name>A0A0L6U8N5_9BASI</name>
<dbReference type="Proteomes" id="UP000037035">
    <property type="component" value="Unassembled WGS sequence"/>
</dbReference>
<dbReference type="EMBL" id="LAVV01014277">
    <property type="protein sequence ID" value="KNZ44904.1"/>
    <property type="molecule type" value="Genomic_DNA"/>
</dbReference>
<sequence>AASSKACNIKSTNILDLTLTPLCLWNNITCQKSFSINSNNPSSMVGHPWTSIPHYEITLDCALPICYFTLSELVTLFLNIYTLVFATFFLPFSSFIHPQTSFFYLQDTSKQHPTLYLRCPRKSQNKLNSPSQIEKSSPCYGCHVIWTGICCENCIIENRENFQPSEFYAQWHISDIFG</sequence>
<proteinExistence type="predicted"/>
<organism evidence="2 3">
    <name type="scientific">Puccinia sorghi</name>
    <dbReference type="NCBI Taxonomy" id="27349"/>
    <lineage>
        <taxon>Eukaryota</taxon>
        <taxon>Fungi</taxon>
        <taxon>Dikarya</taxon>
        <taxon>Basidiomycota</taxon>
        <taxon>Pucciniomycotina</taxon>
        <taxon>Pucciniomycetes</taxon>
        <taxon>Pucciniales</taxon>
        <taxon>Pucciniaceae</taxon>
        <taxon>Puccinia</taxon>
    </lineage>
</organism>
<keyword evidence="3" id="KW-1185">Reference proteome</keyword>
<gene>
    <name evidence="2" type="ORF">VP01_8705g1</name>
</gene>
<reference evidence="2 3" key="1">
    <citation type="submission" date="2015-08" db="EMBL/GenBank/DDBJ databases">
        <title>Next Generation Sequencing and Analysis of the Genome of Puccinia sorghi L Schw, the Causal Agent of Maize Common Rust.</title>
        <authorList>
            <person name="Rochi L."/>
            <person name="Burguener G."/>
            <person name="Darino M."/>
            <person name="Turjanski A."/>
            <person name="Kreff E."/>
            <person name="Dieguez M.J."/>
            <person name="Sacco F."/>
        </authorList>
    </citation>
    <scope>NUCLEOTIDE SEQUENCE [LARGE SCALE GENOMIC DNA]</scope>
    <source>
        <strain evidence="2 3">RO10H11247</strain>
    </source>
</reference>
<evidence type="ECO:0000313" key="2">
    <source>
        <dbReference type="EMBL" id="KNZ44904.1"/>
    </source>
</evidence>
<accession>A0A0L6U8N5</accession>
<keyword evidence="1" id="KW-1133">Transmembrane helix</keyword>
<feature type="non-terminal residue" evidence="2">
    <location>
        <position position="1"/>
    </location>
</feature>
<keyword evidence="1" id="KW-0812">Transmembrane</keyword>
<comment type="caution">
    <text evidence="2">The sequence shown here is derived from an EMBL/GenBank/DDBJ whole genome shotgun (WGS) entry which is preliminary data.</text>
</comment>
<evidence type="ECO:0000313" key="3">
    <source>
        <dbReference type="Proteomes" id="UP000037035"/>
    </source>
</evidence>
<dbReference type="VEuPathDB" id="FungiDB:VP01_8705g1"/>
<feature type="transmembrane region" description="Helical" evidence="1">
    <location>
        <begin position="73"/>
        <end position="96"/>
    </location>
</feature>
<evidence type="ECO:0000256" key="1">
    <source>
        <dbReference type="SAM" id="Phobius"/>
    </source>
</evidence>
<dbReference type="AlphaFoldDB" id="A0A0L6U8N5"/>